<protein>
    <recommendedName>
        <fullName evidence="3">C2 domain-containing protein</fullName>
    </recommendedName>
</protein>
<reference evidence="1" key="1">
    <citation type="submission" date="2020-01" db="EMBL/GenBank/DDBJ databases">
        <title>Genome sequence of Kobresia littledalei, the first chromosome-level genome in the family Cyperaceae.</title>
        <authorList>
            <person name="Qu G."/>
        </authorList>
    </citation>
    <scope>NUCLEOTIDE SEQUENCE</scope>
    <source>
        <strain evidence="1">C.B.Clarke</strain>
        <tissue evidence="1">Leaf</tissue>
    </source>
</reference>
<sequence>MGRRGLDVVLISAESLTRQNPDTPMVVHAQAYITKHSKPVQLQPTSADPVGDVNPKWDYPLSFILHCFSGGSTSHEYLIIDLISTIPDEGLQVIGTSQIPLESFLASAGKGETAAVNYSCPVSTGGCLNFSYNCTGDYRSTAARIGKKAALVLVDVTLQSTIGVGISHLFGE</sequence>
<gene>
    <name evidence="1" type="ORF">FCM35_KLT16410</name>
</gene>
<organism evidence="1 2">
    <name type="scientific">Carex littledalei</name>
    <dbReference type="NCBI Taxonomy" id="544730"/>
    <lineage>
        <taxon>Eukaryota</taxon>
        <taxon>Viridiplantae</taxon>
        <taxon>Streptophyta</taxon>
        <taxon>Embryophyta</taxon>
        <taxon>Tracheophyta</taxon>
        <taxon>Spermatophyta</taxon>
        <taxon>Magnoliopsida</taxon>
        <taxon>Liliopsida</taxon>
        <taxon>Poales</taxon>
        <taxon>Cyperaceae</taxon>
        <taxon>Cyperoideae</taxon>
        <taxon>Cariceae</taxon>
        <taxon>Carex</taxon>
        <taxon>Carex subgen. Euthyceras</taxon>
    </lineage>
</organism>
<accession>A0A833W027</accession>
<proteinExistence type="predicted"/>
<evidence type="ECO:0000313" key="2">
    <source>
        <dbReference type="Proteomes" id="UP000623129"/>
    </source>
</evidence>
<evidence type="ECO:0008006" key="3">
    <source>
        <dbReference type="Google" id="ProtNLM"/>
    </source>
</evidence>
<name>A0A833W027_9POAL</name>
<dbReference type="AlphaFoldDB" id="A0A833W027"/>
<evidence type="ECO:0000313" key="1">
    <source>
        <dbReference type="EMBL" id="KAF3338939.1"/>
    </source>
</evidence>
<comment type="caution">
    <text evidence="1">The sequence shown here is derived from an EMBL/GenBank/DDBJ whole genome shotgun (WGS) entry which is preliminary data.</text>
</comment>
<keyword evidence="2" id="KW-1185">Reference proteome</keyword>
<dbReference type="EMBL" id="SWLB01000004">
    <property type="protein sequence ID" value="KAF3338939.1"/>
    <property type="molecule type" value="Genomic_DNA"/>
</dbReference>
<dbReference type="Proteomes" id="UP000623129">
    <property type="component" value="Unassembled WGS sequence"/>
</dbReference>